<proteinExistence type="inferred from homology"/>
<dbReference type="GeneID" id="135367204"/>
<dbReference type="PANTHER" id="PTHR12226">
    <property type="entry name" value="MANNOSE-P-DOLICHOL UTILIZATION DEFECT 1 LEC35 -RELATED"/>
    <property type="match status" value="1"/>
</dbReference>
<feature type="transmembrane region" description="Helical" evidence="10">
    <location>
        <begin position="125"/>
        <end position="142"/>
    </location>
</feature>
<reference evidence="11" key="1">
    <citation type="submission" date="2018-03" db="EMBL/GenBank/DDBJ databases">
        <title>The relapsing fever spirochete Borrelia turicatae persists in the highly oxidative environment of its soft-bodied tick vector.</title>
        <authorList>
            <person name="Bourret T.J."/>
            <person name="Boyle W.K."/>
            <person name="Valenzuela J.G."/>
            <person name="Oliveira F."/>
            <person name="Lopez J.E."/>
        </authorList>
    </citation>
    <scope>NUCLEOTIDE SEQUENCE</scope>
    <source>
        <strain evidence="11">Kansas strain/isolate</strain>
        <tissue evidence="11">Salivary glands</tissue>
    </source>
</reference>
<evidence type="ECO:0000256" key="3">
    <source>
        <dbReference type="ARBA" id="ARBA00022692"/>
    </source>
</evidence>
<organism evidence="11">
    <name type="scientific">Ornithodoros turicata</name>
    <dbReference type="NCBI Taxonomy" id="34597"/>
    <lineage>
        <taxon>Eukaryota</taxon>
        <taxon>Metazoa</taxon>
        <taxon>Ecdysozoa</taxon>
        <taxon>Arthropoda</taxon>
        <taxon>Chelicerata</taxon>
        <taxon>Arachnida</taxon>
        <taxon>Acari</taxon>
        <taxon>Parasitiformes</taxon>
        <taxon>Ixodida</taxon>
        <taxon>Ixodoidea</taxon>
        <taxon>Argasidae</taxon>
        <taxon>Ornithodorinae</taxon>
        <taxon>Ornithodoros</taxon>
    </lineage>
</organism>
<evidence type="ECO:0000256" key="5">
    <source>
        <dbReference type="ARBA" id="ARBA00022989"/>
    </source>
</evidence>
<evidence type="ECO:0000256" key="8">
    <source>
        <dbReference type="ARBA" id="ARBA00067517"/>
    </source>
</evidence>
<feature type="transmembrane region" description="Helical" evidence="10">
    <location>
        <begin position="95"/>
        <end position="118"/>
    </location>
</feature>
<feature type="transmembrane region" description="Helical" evidence="10">
    <location>
        <begin position="69"/>
        <end position="89"/>
    </location>
</feature>
<dbReference type="AlphaFoldDB" id="A0A2R5LGG6"/>
<evidence type="ECO:0000256" key="4">
    <source>
        <dbReference type="ARBA" id="ARBA00022737"/>
    </source>
</evidence>
<evidence type="ECO:0000256" key="9">
    <source>
        <dbReference type="PIRNR" id="PIRNR023381"/>
    </source>
</evidence>
<dbReference type="GO" id="GO:0016020">
    <property type="term" value="C:membrane"/>
    <property type="evidence" value="ECO:0007669"/>
    <property type="project" value="UniProtKB-SubCell"/>
</dbReference>
<evidence type="ECO:0000256" key="1">
    <source>
        <dbReference type="ARBA" id="ARBA00004141"/>
    </source>
</evidence>
<dbReference type="SMART" id="SM00679">
    <property type="entry name" value="CTNS"/>
    <property type="match status" value="2"/>
</dbReference>
<feature type="transmembrane region" description="Helical" evidence="10">
    <location>
        <begin position="209"/>
        <end position="230"/>
    </location>
</feature>
<dbReference type="InterPro" id="IPR006603">
    <property type="entry name" value="PQ-loop_rpt"/>
</dbReference>
<feature type="transmembrane region" description="Helical" evidence="10">
    <location>
        <begin position="148"/>
        <end position="166"/>
    </location>
</feature>
<keyword evidence="6 9" id="KW-0472">Membrane</keyword>
<comment type="subcellular location">
    <subcellularLocation>
        <location evidence="1 9">Membrane</location>
        <topology evidence="1 9">Multi-pass membrane protein</topology>
    </subcellularLocation>
</comment>
<keyword evidence="3 9" id="KW-0812">Transmembrane</keyword>
<keyword evidence="5 9" id="KW-1133">Transmembrane helix</keyword>
<accession>A0A2R5LGG6</accession>
<dbReference type="InterPro" id="IPR016817">
    <property type="entry name" value="MannP-dilichol_defect-1"/>
</dbReference>
<comment type="similarity">
    <text evidence="7 9">Belongs to the MPDU1 (TC 2.A.43.3) family.</text>
</comment>
<dbReference type="PIRSF" id="PIRSF023381">
    <property type="entry name" value="MannP-dilichol_defect-1p"/>
    <property type="match status" value="1"/>
</dbReference>
<protein>
    <recommendedName>
        <fullName evidence="8 9">Mannose-P-dolichol utilization defect 1 protein homolog</fullName>
    </recommendedName>
</protein>
<dbReference type="Gene3D" id="1.20.1280.290">
    <property type="match status" value="2"/>
</dbReference>
<keyword evidence="2" id="KW-0813">Transport</keyword>
<dbReference type="GO" id="GO:0009312">
    <property type="term" value="P:oligosaccharide biosynthetic process"/>
    <property type="evidence" value="ECO:0007669"/>
    <property type="project" value="TreeGrafter"/>
</dbReference>
<dbReference type="FunFam" id="1.20.1280.290:FF:000006">
    <property type="entry name" value="mannose-P-dolichol utilization defect 1 protein"/>
    <property type="match status" value="1"/>
</dbReference>
<dbReference type="RefSeq" id="XP_064456432.1">
    <property type="nucleotide sequence ID" value="XM_064600362.1"/>
</dbReference>
<feature type="transmembrane region" description="Helical" evidence="10">
    <location>
        <begin position="178"/>
        <end position="197"/>
    </location>
</feature>
<name>A0A2R5LGG6_9ACAR</name>
<evidence type="ECO:0000256" key="2">
    <source>
        <dbReference type="ARBA" id="ARBA00022448"/>
    </source>
</evidence>
<sequence length="244" mass="26500">MNQTIKQVLELLFPGKCYNEVFVEHNFFDPGCLKIALSKTLGYGIIVGSTLVKVPQIVKLWKAQSAEGISLASVLLELGGITATTAYSFANRYPFSAWGEGLFLAFETALIAMLVLQFRGQQGRAWAFFAAYIGLTSILSSGVAPMPLLAAAQVASVPIVIFGKLMQAWRNYRQGHTGQLSAITAGLLFGGALARIFTSLTETGDPLMVATFALAAGANCTLFTQVLYYWEATNKRLLQQRKKD</sequence>
<evidence type="ECO:0000256" key="6">
    <source>
        <dbReference type="ARBA" id="ARBA00023136"/>
    </source>
</evidence>
<dbReference type="KEGG" id="oti:135367204"/>
<evidence type="ECO:0000313" key="11">
    <source>
        <dbReference type="EMBL" id="MBY08602.1"/>
    </source>
</evidence>
<dbReference type="EMBL" id="GGLE01004476">
    <property type="protein sequence ID" value="MBY08602.1"/>
    <property type="molecule type" value="Transcribed_RNA"/>
</dbReference>
<dbReference type="Pfam" id="PF04193">
    <property type="entry name" value="PQ-loop"/>
    <property type="match status" value="2"/>
</dbReference>
<evidence type="ECO:0000256" key="10">
    <source>
        <dbReference type="SAM" id="Phobius"/>
    </source>
</evidence>
<keyword evidence="4" id="KW-0677">Repeat</keyword>
<evidence type="ECO:0000256" key="7">
    <source>
        <dbReference type="ARBA" id="ARBA00038475"/>
    </source>
</evidence>
<dbReference type="PANTHER" id="PTHR12226:SF2">
    <property type="entry name" value="MANNOSE-P-DOLICHOL UTILIZATION DEFECT 1 PROTEIN"/>
    <property type="match status" value="1"/>
</dbReference>